<reference evidence="8 9" key="1">
    <citation type="submission" date="2020-04" db="EMBL/GenBank/DDBJ databases">
        <title>Paenibacillus algicola sp. nov., a novel marine bacterium producing alginate lyase.</title>
        <authorList>
            <person name="Huang H."/>
        </authorList>
    </citation>
    <scope>NUCLEOTIDE SEQUENCE [LARGE SCALE GENOMIC DNA]</scope>
    <source>
        <strain evidence="8 9">L7-75</strain>
    </source>
</reference>
<dbReference type="SUPFAM" id="SSF103473">
    <property type="entry name" value="MFS general substrate transporter"/>
    <property type="match status" value="1"/>
</dbReference>
<feature type="transmembrane region" description="Helical" evidence="7">
    <location>
        <begin position="185"/>
        <end position="205"/>
    </location>
</feature>
<feature type="transmembrane region" description="Helical" evidence="7">
    <location>
        <begin position="291"/>
        <end position="312"/>
    </location>
</feature>
<accession>A0A848M5C1</accession>
<dbReference type="RefSeq" id="WP_169504214.1">
    <property type="nucleotide sequence ID" value="NZ_JABBPN010000004.1"/>
</dbReference>
<keyword evidence="3 7" id="KW-0812">Transmembrane</keyword>
<evidence type="ECO:0000256" key="4">
    <source>
        <dbReference type="ARBA" id="ARBA00022989"/>
    </source>
</evidence>
<dbReference type="PANTHER" id="PTHR23513:SF6">
    <property type="entry name" value="MAJOR FACILITATOR SUPERFAMILY ASSOCIATED DOMAIN-CONTAINING PROTEIN"/>
    <property type="match status" value="1"/>
</dbReference>
<comment type="subcellular location">
    <subcellularLocation>
        <location evidence="1">Cell membrane</location>
        <topology evidence="1">Multi-pass membrane protein</topology>
    </subcellularLocation>
</comment>
<keyword evidence="9" id="KW-1185">Reference proteome</keyword>
<keyword evidence="4 7" id="KW-1133">Transmembrane helix</keyword>
<gene>
    <name evidence="8" type="ORF">HII30_06480</name>
</gene>
<comment type="caution">
    <text evidence="8">The sequence shown here is derived from an EMBL/GenBank/DDBJ whole genome shotgun (WGS) entry which is preliminary data.</text>
</comment>
<name>A0A848M5C1_PAELE</name>
<protein>
    <submittedName>
        <fullName evidence="8">MFS transporter</fullName>
    </submittedName>
</protein>
<organism evidence="8 9">
    <name type="scientific">Paenibacillus lemnae</name>
    <dbReference type="NCBI Taxonomy" id="1330551"/>
    <lineage>
        <taxon>Bacteria</taxon>
        <taxon>Bacillati</taxon>
        <taxon>Bacillota</taxon>
        <taxon>Bacilli</taxon>
        <taxon>Bacillales</taxon>
        <taxon>Paenibacillaceae</taxon>
        <taxon>Paenibacillus</taxon>
    </lineage>
</organism>
<feature type="transmembrane region" description="Helical" evidence="7">
    <location>
        <begin position="407"/>
        <end position="430"/>
    </location>
</feature>
<feature type="region of interest" description="Disordered" evidence="6">
    <location>
        <begin position="1"/>
        <end position="21"/>
    </location>
</feature>
<dbReference type="InterPro" id="IPR036259">
    <property type="entry name" value="MFS_trans_sf"/>
</dbReference>
<evidence type="ECO:0000256" key="2">
    <source>
        <dbReference type="ARBA" id="ARBA00022475"/>
    </source>
</evidence>
<dbReference type="Proteomes" id="UP000565468">
    <property type="component" value="Unassembled WGS sequence"/>
</dbReference>
<proteinExistence type="predicted"/>
<feature type="transmembrane region" description="Helical" evidence="7">
    <location>
        <begin position="343"/>
        <end position="368"/>
    </location>
</feature>
<sequence length="437" mass="47173">MQSELGQQRLESRSPSVQGNSLRRNKPFMLLLTGYTLSVAGNGFHSIALSLWILETTGSARMMSVVMGIYMISSLLFGAVAGTVADRSNRITLMTTADILRALFTIGVALCIGLSPDSTMIVFALVAFTAISGLFHSPAMQASMVKFAGTEQIQRSTSLVNIMENIARVSGLALGGIAITWFGGVAAILVDGCTFLISALLIFLAGRTLNGANETVVHDEVSESSIEDEQPAAERSKFLSDIWSGILFIKNDPVARAVIILSPSLMLFFTSCLMLIQVVAVKVWQVNPASFGLIEASFPVGYLAGSFLILTLDHRLQRRGWFIFAGIFLLGPTFVLMTFSRHLFLSIGLIFLAGFMFAFATLLVQIMLRLRVKTEMLGRAFGIIGSLTSVVPPGGLAVSAYCADYFGPASTLMVIGVLLSVIGIFTFLFLKPIRDFN</sequence>
<evidence type="ECO:0000256" key="5">
    <source>
        <dbReference type="ARBA" id="ARBA00023136"/>
    </source>
</evidence>
<dbReference type="GO" id="GO:0022857">
    <property type="term" value="F:transmembrane transporter activity"/>
    <property type="evidence" value="ECO:0007669"/>
    <property type="project" value="InterPro"/>
</dbReference>
<feature type="transmembrane region" description="Helical" evidence="7">
    <location>
        <begin position="257"/>
        <end position="279"/>
    </location>
</feature>
<evidence type="ECO:0000313" key="9">
    <source>
        <dbReference type="Proteomes" id="UP000565468"/>
    </source>
</evidence>
<evidence type="ECO:0000256" key="7">
    <source>
        <dbReference type="SAM" id="Phobius"/>
    </source>
</evidence>
<evidence type="ECO:0000256" key="1">
    <source>
        <dbReference type="ARBA" id="ARBA00004651"/>
    </source>
</evidence>
<dbReference type="Pfam" id="PF07690">
    <property type="entry name" value="MFS_1"/>
    <property type="match status" value="1"/>
</dbReference>
<feature type="transmembrane region" description="Helical" evidence="7">
    <location>
        <begin position="28"/>
        <end position="53"/>
    </location>
</feature>
<dbReference type="EMBL" id="JABBPN010000004">
    <property type="protein sequence ID" value="NMO95431.1"/>
    <property type="molecule type" value="Genomic_DNA"/>
</dbReference>
<dbReference type="GO" id="GO:0005886">
    <property type="term" value="C:plasma membrane"/>
    <property type="evidence" value="ECO:0007669"/>
    <property type="project" value="UniProtKB-SubCell"/>
</dbReference>
<keyword evidence="2" id="KW-1003">Cell membrane</keyword>
<keyword evidence="5 7" id="KW-0472">Membrane</keyword>
<evidence type="ECO:0000256" key="3">
    <source>
        <dbReference type="ARBA" id="ARBA00022692"/>
    </source>
</evidence>
<feature type="transmembrane region" description="Helical" evidence="7">
    <location>
        <begin position="380"/>
        <end position="401"/>
    </location>
</feature>
<feature type="transmembrane region" description="Helical" evidence="7">
    <location>
        <begin position="65"/>
        <end position="85"/>
    </location>
</feature>
<dbReference type="Gene3D" id="1.20.1250.20">
    <property type="entry name" value="MFS general substrate transporter like domains"/>
    <property type="match status" value="1"/>
</dbReference>
<dbReference type="CDD" id="cd06173">
    <property type="entry name" value="MFS_MefA_like"/>
    <property type="match status" value="1"/>
</dbReference>
<dbReference type="PANTHER" id="PTHR23513">
    <property type="entry name" value="INTEGRAL MEMBRANE EFFLUX PROTEIN-RELATED"/>
    <property type="match status" value="1"/>
</dbReference>
<dbReference type="InterPro" id="IPR011701">
    <property type="entry name" value="MFS"/>
</dbReference>
<feature type="transmembrane region" description="Helical" evidence="7">
    <location>
        <begin position="319"/>
        <end position="337"/>
    </location>
</feature>
<evidence type="ECO:0000313" key="8">
    <source>
        <dbReference type="EMBL" id="NMO95431.1"/>
    </source>
</evidence>
<dbReference type="AlphaFoldDB" id="A0A848M5C1"/>
<evidence type="ECO:0000256" key="6">
    <source>
        <dbReference type="SAM" id="MobiDB-lite"/>
    </source>
</evidence>